<dbReference type="Proteomes" id="UP001314796">
    <property type="component" value="Unassembled WGS sequence"/>
</dbReference>
<accession>A0ABS2NT80</accession>
<dbReference type="PROSITE" id="PS00380">
    <property type="entry name" value="RHODANESE_1"/>
    <property type="match status" value="1"/>
</dbReference>
<proteinExistence type="predicted"/>
<keyword evidence="2" id="KW-0677">Repeat</keyword>
<comment type="caution">
    <text evidence="5">The sequence shown here is derived from an EMBL/GenBank/DDBJ whole genome shotgun (WGS) entry which is preliminary data.</text>
</comment>
<dbReference type="PANTHER" id="PTHR43855:SF1">
    <property type="entry name" value="THIOSULFATE SULFURTRANSFERASE"/>
    <property type="match status" value="1"/>
</dbReference>
<dbReference type="RefSeq" id="WP_207755113.1">
    <property type="nucleotide sequence ID" value="NZ_JAFBEE010000023.1"/>
</dbReference>
<evidence type="ECO:0000259" key="4">
    <source>
        <dbReference type="PROSITE" id="PS50206"/>
    </source>
</evidence>
<evidence type="ECO:0000256" key="1">
    <source>
        <dbReference type="ARBA" id="ARBA00012245"/>
    </source>
</evidence>
<dbReference type="GO" id="GO:0016784">
    <property type="term" value="F:3-mercaptopyruvate sulfurtransferase activity"/>
    <property type="evidence" value="ECO:0007669"/>
    <property type="project" value="UniProtKB-EC"/>
</dbReference>
<evidence type="ECO:0000256" key="3">
    <source>
        <dbReference type="ARBA" id="ARBA00047549"/>
    </source>
</evidence>
<evidence type="ECO:0000313" key="5">
    <source>
        <dbReference type="EMBL" id="MBM7616041.1"/>
    </source>
</evidence>
<name>A0ABS2NT80_9FIRM</name>
<evidence type="ECO:0000313" key="6">
    <source>
        <dbReference type="Proteomes" id="UP001314796"/>
    </source>
</evidence>
<comment type="catalytic activity">
    <reaction evidence="3">
        <text>thiosulfate + hydrogen cyanide = thiocyanate + sulfite + 2 H(+)</text>
        <dbReference type="Rhea" id="RHEA:16881"/>
        <dbReference type="ChEBI" id="CHEBI:15378"/>
        <dbReference type="ChEBI" id="CHEBI:17359"/>
        <dbReference type="ChEBI" id="CHEBI:18022"/>
        <dbReference type="ChEBI" id="CHEBI:18407"/>
        <dbReference type="ChEBI" id="CHEBI:33542"/>
        <dbReference type="EC" id="2.8.1.1"/>
    </reaction>
</comment>
<dbReference type="InterPro" id="IPR001763">
    <property type="entry name" value="Rhodanese-like_dom"/>
</dbReference>
<dbReference type="CDD" id="cd01448">
    <property type="entry name" value="TST_Repeat_1"/>
    <property type="match status" value="1"/>
</dbReference>
<dbReference type="InterPro" id="IPR001307">
    <property type="entry name" value="Thiosulphate_STrfase_CS"/>
</dbReference>
<feature type="domain" description="Rhodanese" evidence="4">
    <location>
        <begin position="389"/>
        <end position="449"/>
    </location>
</feature>
<dbReference type="PROSITE" id="PS50206">
    <property type="entry name" value="RHODANESE_3"/>
    <property type="match status" value="3"/>
</dbReference>
<dbReference type="PROSITE" id="PS51257">
    <property type="entry name" value="PROKAR_LIPOPROTEIN"/>
    <property type="match status" value="1"/>
</dbReference>
<dbReference type="SUPFAM" id="SSF52821">
    <property type="entry name" value="Rhodanese/Cell cycle control phosphatase"/>
    <property type="match status" value="3"/>
</dbReference>
<dbReference type="Gene3D" id="3.40.250.10">
    <property type="entry name" value="Rhodanese-like domain"/>
    <property type="match status" value="3"/>
</dbReference>
<feature type="domain" description="Rhodanese" evidence="4">
    <location>
        <begin position="55"/>
        <end position="162"/>
    </location>
</feature>
<dbReference type="PANTHER" id="PTHR43855">
    <property type="entry name" value="THIOSULFATE SULFURTRANSFERASE"/>
    <property type="match status" value="1"/>
</dbReference>
<dbReference type="EC" id="2.8.1.1" evidence="1"/>
<dbReference type="Pfam" id="PF00581">
    <property type="entry name" value="Rhodanese"/>
    <property type="match status" value="3"/>
</dbReference>
<feature type="domain" description="Rhodanese" evidence="4">
    <location>
        <begin position="189"/>
        <end position="295"/>
    </location>
</feature>
<dbReference type="InterPro" id="IPR036873">
    <property type="entry name" value="Rhodanese-like_dom_sf"/>
</dbReference>
<dbReference type="EMBL" id="JAFBEE010000023">
    <property type="protein sequence ID" value="MBM7616041.1"/>
    <property type="molecule type" value="Genomic_DNA"/>
</dbReference>
<dbReference type="InterPro" id="IPR051126">
    <property type="entry name" value="Thiosulfate_sulfurtransferase"/>
</dbReference>
<dbReference type="CDD" id="cd01449">
    <property type="entry name" value="TST_Repeat_2"/>
    <property type="match status" value="1"/>
</dbReference>
<reference evidence="5 6" key="1">
    <citation type="submission" date="2021-01" db="EMBL/GenBank/DDBJ databases">
        <title>Genomic Encyclopedia of Type Strains, Phase IV (KMG-IV): sequencing the most valuable type-strain genomes for metagenomic binning, comparative biology and taxonomic classification.</title>
        <authorList>
            <person name="Goeker M."/>
        </authorList>
    </citation>
    <scope>NUCLEOTIDE SEQUENCE [LARGE SCALE GENOMIC DNA]</scope>
    <source>
        <strain evidence="5 6">DSM 25890</strain>
    </source>
</reference>
<dbReference type="SMART" id="SM00450">
    <property type="entry name" value="RHOD"/>
    <property type="match status" value="3"/>
</dbReference>
<gene>
    <name evidence="5" type="ORF">JOC73_002617</name>
</gene>
<dbReference type="CDD" id="cd00158">
    <property type="entry name" value="RHOD"/>
    <property type="match status" value="1"/>
</dbReference>
<dbReference type="GO" id="GO:0004792">
    <property type="term" value="F:thiosulfate-cyanide sulfurtransferase activity"/>
    <property type="evidence" value="ECO:0007669"/>
    <property type="project" value="UniProtKB-EC"/>
</dbReference>
<protein>
    <recommendedName>
        <fullName evidence="1">thiosulfate sulfurtransferase</fullName>
        <ecNumber evidence="1">2.8.1.1</ecNumber>
    </recommendedName>
</protein>
<keyword evidence="6" id="KW-1185">Reference proteome</keyword>
<keyword evidence="5" id="KW-0808">Transferase</keyword>
<evidence type="ECO:0000256" key="2">
    <source>
        <dbReference type="ARBA" id="ARBA00022737"/>
    </source>
</evidence>
<organism evidence="5 6">
    <name type="scientific">Alkaliphilus hydrothermalis</name>
    <dbReference type="NCBI Taxonomy" id="1482730"/>
    <lineage>
        <taxon>Bacteria</taxon>
        <taxon>Bacillati</taxon>
        <taxon>Bacillota</taxon>
        <taxon>Clostridia</taxon>
        <taxon>Peptostreptococcales</taxon>
        <taxon>Natronincolaceae</taxon>
        <taxon>Alkaliphilus</taxon>
    </lineage>
</organism>
<sequence length="452" mass="50418">MTKRKILILGIILLMTLGIFVGCKGNISQTSEVPDELGDVKIGVITTEELAEKINDTKVVVVDIRPESAYIGWQLENEARGGHIKGAVDFPMAWASLVKEEELKGLLEKKGITPEKTVVVYDTKGEESEKMARLLVDMGYENVLNYQDGLAAWAADKSLPMDKLARFEKLVHPEWIDQLIQGKKPSTYEGNEYKIFEVAWGEPTDYTKGHIPGAYYLDTNLLEEEPIWNRVSDEAIEAMLLANGITHDTTVILYGQDTTPAARAASVMLYAGVKDVRILNGGYAAWVNAGFEEETGINVPEAVKSFGLEIPSNQKYIIDLEEAKDVLLDPKAELVSIRSWGEHIGETSGYSYITPKGRIKGDVWGHGGSDAYNMGDFRNVNNTMRNYHEINGFWRDYGITPDKGAYFYCGTGWRASEAFFAAYLMGWENIGVYDGGWYEWSMDEANPIVIGE</sequence>